<evidence type="ECO:0000256" key="2">
    <source>
        <dbReference type="ARBA" id="ARBA00022670"/>
    </source>
</evidence>
<dbReference type="FunFam" id="3.40.1690.20:FF:000001">
    <property type="entry name" value="AFG3-like AAA ATPase 2"/>
    <property type="match status" value="1"/>
</dbReference>
<accession>A0A0V0XPT3</accession>
<evidence type="ECO:0000256" key="1">
    <source>
        <dbReference type="ARBA" id="ARBA00001947"/>
    </source>
</evidence>
<dbReference type="Pfam" id="PF06480">
    <property type="entry name" value="FtsH_ext"/>
    <property type="match status" value="1"/>
</dbReference>
<feature type="transmembrane region" description="Helical" evidence="10">
    <location>
        <begin position="12"/>
        <end position="33"/>
    </location>
</feature>
<keyword evidence="6" id="KW-0862">Zinc</keyword>
<dbReference type="EMBL" id="JYDU01000179">
    <property type="protein sequence ID" value="KRX90001.1"/>
    <property type="molecule type" value="Genomic_DNA"/>
</dbReference>
<dbReference type="GO" id="GO:0016887">
    <property type="term" value="F:ATP hydrolysis activity"/>
    <property type="evidence" value="ECO:0007669"/>
    <property type="project" value="InterPro"/>
</dbReference>
<keyword evidence="10" id="KW-0812">Transmembrane</keyword>
<evidence type="ECO:0000313" key="13">
    <source>
        <dbReference type="Proteomes" id="UP000054815"/>
    </source>
</evidence>
<dbReference type="PANTHER" id="PTHR43655:SF2">
    <property type="entry name" value="AFG3 LIKE MATRIX AAA PEPTIDASE SUBUNIT 2, ISOFORM A"/>
    <property type="match status" value="1"/>
</dbReference>
<dbReference type="Pfam" id="PF00004">
    <property type="entry name" value="AAA"/>
    <property type="match status" value="1"/>
</dbReference>
<proteinExistence type="predicted"/>
<dbReference type="GO" id="GO:0034982">
    <property type="term" value="P:mitochondrial protein processing"/>
    <property type="evidence" value="ECO:0007669"/>
    <property type="project" value="TreeGrafter"/>
</dbReference>
<organism evidence="12 13">
    <name type="scientific">Trichinella pseudospiralis</name>
    <name type="common">Parasitic roundworm</name>
    <dbReference type="NCBI Taxonomy" id="6337"/>
    <lineage>
        <taxon>Eukaryota</taxon>
        <taxon>Metazoa</taxon>
        <taxon>Ecdysozoa</taxon>
        <taxon>Nematoda</taxon>
        <taxon>Enoplea</taxon>
        <taxon>Dorylaimia</taxon>
        <taxon>Trichinellida</taxon>
        <taxon>Trichinellidae</taxon>
        <taxon>Trichinella</taxon>
    </lineage>
</organism>
<evidence type="ECO:0000256" key="9">
    <source>
        <dbReference type="SAM" id="MobiDB-lite"/>
    </source>
</evidence>
<dbReference type="InterPro" id="IPR003959">
    <property type="entry name" value="ATPase_AAA_core"/>
</dbReference>
<keyword evidence="10" id="KW-1133">Transmembrane helix</keyword>
<dbReference type="SMART" id="SM00382">
    <property type="entry name" value="AAA"/>
    <property type="match status" value="1"/>
</dbReference>
<keyword evidence="4" id="KW-0547">Nucleotide-binding</keyword>
<dbReference type="Gene3D" id="3.40.50.300">
    <property type="entry name" value="P-loop containing nucleotide triphosphate hydrolases"/>
    <property type="match status" value="1"/>
</dbReference>
<gene>
    <name evidence="12" type="primary">Afg3l2</name>
    <name evidence="12" type="ORF">T4E_2950</name>
</gene>
<evidence type="ECO:0000256" key="10">
    <source>
        <dbReference type="SAM" id="Phobius"/>
    </source>
</evidence>
<evidence type="ECO:0000256" key="6">
    <source>
        <dbReference type="ARBA" id="ARBA00022833"/>
    </source>
</evidence>
<dbReference type="GO" id="GO:0004222">
    <property type="term" value="F:metalloendopeptidase activity"/>
    <property type="evidence" value="ECO:0007669"/>
    <property type="project" value="InterPro"/>
</dbReference>
<keyword evidence="2" id="KW-0645">Protease</keyword>
<evidence type="ECO:0000256" key="3">
    <source>
        <dbReference type="ARBA" id="ARBA00022723"/>
    </source>
</evidence>
<keyword evidence="3" id="KW-0479">Metal-binding</keyword>
<dbReference type="InterPro" id="IPR011546">
    <property type="entry name" value="Pept_M41_FtsH_extracell"/>
</dbReference>
<dbReference type="EMBL" id="JYDU01000179">
    <property type="protein sequence ID" value="KRX90003.1"/>
    <property type="molecule type" value="Genomic_DNA"/>
</dbReference>
<dbReference type="InterPro" id="IPR027417">
    <property type="entry name" value="P-loop_NTPase"/>
</dbReference>
<reference evidence="12 13" key="1">
    <citation type="submission" date="2015-01" db="EMBL/GenBank/DDBJ databases">
        <title>Evolution of Trichinella species and genotypes.</title>
        <authorList>
            <person name="Korhonen P.K."/>
            <person name="Edoardo P."/>
            <person name="Giuseppe L.R."/>
            <person name="Gasser R.B."/>
        </authorList>
    </citation>
    <scope>NUCLEOTIDE SEQUENCE [LARGE SCALE GENOMIC DNA]</scope>
    <source>
        <strain evidence="12">ISS141</strain>
    </source>
</reference>
<evidence type="ECO:0000313" key="12">
    <source>
        <dbReference type="EMBL" id="KRX90001.1"/>
    </source>
</evidence>
<comment type="cofactor">
    <cofactor evidence="1">
        <name>Zn(2+)</name>
        <dbReference type="ChEBI" id="CHEBI:29105"/>
    </cofactor>
</comment>
<dbReference type="InterPro" id="IPR050928">
    <property type="entry name" value="ATP-dep_Zn_Metalloprotease"/>
</dbReference>
<comment type="caution">
    <text evidence="12">The sequence shown here is derived from an EMBL/GenBank/DDBJ whole genome shotgun (WGS) entry which is preliminary data.</text>
</comment>
<evidence type="ECO:0000256" key="8">
    <source>
        <dbReference type="ARBA" id="ARBA00023049"/>
    </source>
</evidence>
<dbReference type="SUPFAM" id="SSF52540">
    <property type="entry name" value="P-loop containing nucleoside triphosphate hydrolases"/>
    <property type="match status" value="1"/>
</dbReference>
<keyword evidence="5" id="KW-0378">Hydrolase</keyword>
<keyword evidence="8" id="KW-0482">Metalloprotease</keyword>
<protein>
    <submittedName>
        <fullName evidence="12">AFG3-like protein 2</fullName>
    </submittedName>
</protein>
<evidence type="ECO:0000256" key="4">
    <source>
        <dbReference type="ARBA" id="ARBA00022741"/>
    </source>
</evidence>
<name>A0A0V0XPT3_TRIPS</name>
<evidence type="ECO:0000256" key="7">
    <source>
        <dbReference type="ARBA" id="ARBA00022840"/>
    </source>
</evidence>
<dbReference type="InterPro" id="IPR003593">
    <property type="entry name" value="AAA+_ATPase"/>
</dbReference>
<feature type="region of interest" description="Disordered" evidence="9">
    <location>
        <begin position="87"/>
        <end position="128"/>
    </location>
</feature>
<dbReference type="GO" id="GO:0005745">
    <property type="term" value="C:m-AAA complex"/>
    <property type="evidence" value="ECO:0007669"/>
    <property type="project" value="TreeGrafter"/>
</dbReference>
<sequence length="424" mass="47254">MFLKNFLKRIDYSLYNLFFYKFVLILNIFFTMYRFPKLPSVLPSHLRNQQNMHYFWSVCCKNRSAFIELPLYAAAPKGFGKFFPGGSAEKQSEDGEGKKDGSDDSNRESGGEPFATFRKRGSSGGGGGGSDDNRWMFSALSAGASVASVVMLYYYFSYKEITWKDFINVYLSKGLVEKVEVINKKWVRVCLNPSGSVETKIPWFSIGSVESFERSLENIQKELNIDVRNYVPVLYRSEIDANSAISTMPSVLLLLFFLWGIRRFSSFGAMGSGKRRGPGGIFGFGESTAHVAGCEEAKLEIMEFVNFLKNPDQYLRLGAKIPKGAILTGPPGTGKTLLAKATAGEANVPFITVSGSEFLEMFVGVGPARVRDMFSMARKRAPCILFIDEIDAVGRVRGQRYSSGGSEQENTLNQLLVFKQAMQM</sequence>
<feature type="compositionally biased region" description="Basic and acidic residues" evidence="9">
    <location>
        <begin position="90"/>
        <end position="110"/>
    </location>
</feature>
<dbReference type="Gene3D" id="3.40.1690.20">
    <property type="match status" value="1"/>
</dbReference>
<dbReference type="Proteomes" id="UP000054815">
    <property type="component" value="Unassembled WGS sequence"/>
</dbReference>
<evidence type="ECO:0000256" key="5">
    <source>
        <dbReference type="ARBA" id="ARBA00022801"/>
    </source>
</evidence>
<keyword evidence="7" id="KW-0067">ATP-binding</keyword>
<feature type="transmembrane region" description="Helical" evidence="10">
    <location>
        <begin position="244"/>
        <end position="261"/>
    </location>
</feature>
<dbReference type="AlphaFoldDB" id="A0A0V0XPT3"/>
<dbReference type="GO" id="GO:0008270">
    <property type="term" value="F:zinc ion binding"/>
    <property type="evidence" value="ECO:0007669"/>
    <property type="project" value="InterPro"/>
</dbReference>
<evidence type="ECO:0000259" key="11">
    <source>
        <dbReference type="SMART" id="SM00382"/>
    </source>
</evidence>
<dbReference type="PANTHER" id="PTHR43655">
    <property type="entry name" value="ATP-DEPENDENT PROTEASE"/>
    <property type="match status" value="1"/>
</dbReference>
<keyword evidence="10" id="KW-0472">Membrane</keyword>
<dbReference type="GO" id="GO:0004176">
    <property type="term" value="F:ATP-dependent peptidase activity"/>
    <property type="evidence" value="ECO:0007669"/>
    <property type="project" value="InterPro"/>
</dbReference>
<feature type="transmembrane region" description="Helical" evidence="10">
    <location>
        <begin position="135"/>
        <end position="156"/>
    </location>
</feature>
<dbReference type="GO" id="GO:0005524">
    <property type="term" value="F:ATP binding"/>
    <property type="evidence" value="ECO:0007669"/>
    <property type="project" value="UniProtKB-KW"/>
</dbReference>
<feature type="domain" description="AAA+ ATPase" evidence="11">
    <location>
        <begin position="321"/>
        <end position="422"/>
    </location>
</feature>